<evidence type="ECO:0000313" key="9">
    <source>
        <dbReference type="EMBL" id="BAB05841.1"/>
    </source>
</evidence>
<dbReference type="EMBL" id="BA000004">
    <property type="protein sequence ID" value="BAB05841.1"/>
    <property type="molecule type" value="Genomic_DNA"/>
</dbReference>
<dbReference type="RefSeq" id="WP_010898279.1">
    <property type="nucleotide sequence ID" value="NC_002570.2"/>
</dbReference>
<feature type="transmembrane region" description="Helical" evidence="8">
    <location>
        <begin position="140"/>
        <end position="170"/>
    </location>
</feature>
<dbReference type="GO" id="GO:0005886">
    <property type="term" value="C:plasma membrane"/>
    <property type="evidence" value="ECO:0007669"/>
    <property type="project" value="UniProtKB-SubCell"/>
</dbReference>
<gene>
    <name evidence="9" type="ordered locus">BH2122</name>
</gene>
<keyword evidence="5 8" id="KW-0812">Transmembrane</keyword>
<feature type="transmembrane region" description="Helical" evidence="8">
    <location>
        <begin position="76"/>
        <end position="96"/>
    </location>
</feature>
<evidence type="ECO:0000256" key="6">
    <source>
        <dbReference type="ARBA" id="ARBA00022989"/>
    </source>
</evidence>
<feature type="transmembrane region" description="Helical" evidence="8">
    <location>
        <begin position="102"/>
        <end position="120"/>
    </location>
</feature>
<evidence type="ECO:0000313" key="10">
    <source>
        <dbReference type="Proteomes" id="UP000001258"/>
    </source>
</evidence>
<dbReference type="HOGENOM" id="CLU_045498_2_2_9"/>
<keyword evidence="6 8" id="KW-1133">Transmembrane helix</keyword>
<dbReference type="eggNOG" id="COG0730">
    <property type="taxonomic scope" value="Bacteria"/>
</dbReference>
<dbReference type="KEGG" id="bha:BH2122"/>
<dbReference type="Proteomes" id="UP000001258">
    <property type="component" value="Chromosome"/>
</dbReference>
<dbReference type="InterPro" id="IPR052017">
    <property type="entry name" value="TSUP"/>
</dbReference>
<comment type="subcellular location">
    <subcellularLocation>
        <location evidence="1 8">Cell membrane</location>
        <topology evidence="1 8">Multi-pass membrane protein</topology>
    </subcellularLocation>
</comment>
<evidence type="ECO:0000256" key="3">
    <source>
        <dbReference type="ARBA" id="ARBA00022448"/>
    </source>
</evidence>
<dbReference type="PIR" id="B83915">
    <property type="entry name" value="B83915"/>
</dbReference>
<proteinExistence type="inferred from homology"/>
<keyword evidence="10" id="KW-1185">Reference proteome</keyword>
<keyword evidence="4 8" id="KW-1003">Cell membrane</keyword>
<keyword evidence="3" id="KW-0813">Transport</keyword>
<dbReference type="AlphaFoldDB" id="Q9KB14"/>
<dbReference type="PANTHER" id="PTHR30269:SF0">
    <property type="entry name" value="MEMBRANE TRANSPORTER PROTEIN YFCA-RELATED"/>
    <property type="match status" value="1"/>
</dbReference>
<dbReference type="Pfam" id="PF01925">
    <property type="entry name" value="TauE"/>
    <property type="match status" value="1"/>
</dbReference>
<accession>Q9KB14</accession>
<feature type="transmembrane region" description="Helical" evidence="8">
    <location>
        <begin position="190"/>
        <end position="219"/>
    </location>
</feature>
<protein>
    <recommendedName>
        <fullName evidence="8">Probable membrane transporter protein</fullName>
    </recommendedName>
</protein>
<dbReference type="InterPro" id="IPR002781">
    <property type="entry name" value="TM_pro_TauE-like"/>
</dbReference>
<name>Q9KB14_HALH5</name>
<evidence type="ECO:0000256" key="2">
    <source>
        <dbReference type="ARBA" id="ARBA00009142"/>
    </source>
</evidence>
<comment type="similarity">
    <text evidence="2 8">Belongs to the 4-toluene sulfonate uptake permease (TSUP) (TC 2.A.102) family.</text>
</comment>
<keyword evidence="7 8" id="KW-0472">Membrane</keyword>
<reference evidence="9 10" key="1">
    <citation type="journal article" date="2000" name="Nucleic Acids Res.">
        <title>Complete genome sequence of the alkaliphilic bacterium Bacillus halodurans and genomic sequence comparison with Bacillus subtilis.</title>
        <authorList>
            <person name="Takami H."/>
            <person name="Nakasone K."/>
            <person name="Takaki Y."/>
            <person name="Maeno G."/>
            <person name="Sasaki R."/>
            <person name="Masui N."/>
            <person name="Fuji F."/>
            <person name="Hirama C."/>
            <person name="Nakamura Y."/>
            <person name="Ogasawara N."/>
            <person name="Kuhara S."/>
            <person name="Horikoshi K."/>
        </authorList>
    </citation>
    <scope>NUCLEOTIDE SEQUENCE [LARGE SCALE GENOMIC DNA]</scope>
    <source>
        <strain evidence="10">ATCC BAA-125 / DSM 18197 / FERM 7344 / JCM 9153 / C-125</strain>
    </source>
</reference>
<evidence type="ECO:0000256" key="5">
    <source>
        <dbReference type="ARBA" id="ARBA00022692"/>
    </source>
</evidence>
<dbReference type="OrthoDB" id="554695at2"/>
<dbReference type="PANTHER" id="PTHR30269">
    <property type="entry name" value="TRANSMEMBRANE PROTEIN YFCA"/>
    <property type="match status" value="1"/>
</dbReference>
<evidence type="ECO:0000256" key="1">
    <source>
        <dbReference type="ARBA" id="ARBA00004651"/>
    </source>
</evidence>
<feature type="transmembrane region" description="Helical" evidence="8">
    <location>
        <begin position="12"/>
        <end position="40"/>
    </location>
</feature>
<evidence type="ECO:0000256" key="8">
    <source>
        <dbReference type="RuleBase" id="RU363041"/>
    </source>
</evidence>
<evidence type="ECO:0000256" key="4">
    <source>
        <dbReference type="ARBA" id="ARBA00022475"/>
    </source>
</evidence>
<feature type="transmembrane region" description="Helical" evidence="8">
    <location>
        <begin position="231"/>
        <end position="250"/>
    </location>
</feature>
<evidence type="ECO:0000256" key="7">
    <source>
        <dbReference type="ARBA" id="ARBA00023136"/>
    </source>
</evidence>
<organism evidence="9 10">
    <name type="scientific">Halalkalibacterium halodurans (strain ATCC BAA-125 / DSM 18197 / FERM 7344 / JCM 9153 / C-125)</name>
    <name type="common">Bacillus halodurans</name>
    <dbReference type="NCBI Taxonomy" id="272558"/>
    <lineage>
        <taxon>Bacteria</taxon>
        <taxon>Bacillati</taxon>
        <taxon>Bacillota</taxon>
        <taxon>Bacilli</taxon>
        <taxon>Bacillales</taxon>
        <taxon>Bacillaceae</taxon>
        <taxon>Halalkalibacterium (ex Joshi et al. 2022)</taxon>
    </lineage>
</organism>
<sequence length="259" mass="27775">MGEISIEVLIFLLASGFVAAFIDSVVGGGGLISIPALLFAGLPPSVALGTNKLAATIGALTSTINFLQSGHINKKLVFTLLPLSIVGSALGVYIVQLIPSEFLRPIILFLLILVTIYTVFKKNWGMESNVKHLPGKMIGFVIFAVLMLGFYDGFLGAGTGSFLIFLFLLLGFNFVESAGNAKVLNLGSNFAALITFMLFQSVHFFYGIAMGIAMIVGAYVGSRVAIKRGAAYVKVLFIGITVTLIGKSIWDYAHRYFNQ</sequence>